<protein>
    <submittedName>
        <fullName evidence="2">Uncharacterized protein</fullName>
    </submittedName>
</protein>
<keyword evidence="1" id="KW-0175">Coiled coil</keyword>
<evidence type="ECO:0000313" key="3">
    <source>
        <dbReference type="Proteomes" id="UP000219922"/>
    </source>
</evidence>
<dbReference type="RefSeq" id="WP_098006951.1">
    <property type="nucleotide sequence ID" value="NZ_JAWLRU010000002.1"/>
</dbReference>
<proteinExistence type="predicted"/>
<reference evidence="2 3" key="1">
    <citation type="submission" date="2017-09" db="EMBL/GenBank/DDBJ databases">
        <title>Large-scale bioinformatics analysis of Bacillus genomes uncovers conserved roles of natural products in bacterial physiology.</title>
        <authorList>
            <consortium name="Agbiome Team Llc"/>
            <person name="Bleich R.M."/>
            <person name="Grubbs K.J."/>
            <person name="Santa Maria K.C."/>
            <person name="Allen S.E."/>
            <person name="Farag S."/>
            <person name="Shank E.A."/>
            <person name="Bowers A."/>
        </authorList>
    </citation>
    <scope>NUCLEOTIDE SEQUENCE [LARGE SCALE GENOMIC DNA]</scope>
    <source>
        <strain evidence="2 3">AFS092789</strain>
    </source>
</reference>
<accession>A0A9X6XVC0</accession>
<dbReference type="EMBL" id="NVMX01000176">
    <property type="protein sequence ID" value="PDZ94503.1"/>
    <property type="molecule type" value="Genomic_DNA"/>
</dbReference>
<dbReference type="Gene3D" id="3.30.70.60">
    <property type="match status" value="1"/>
</dbReference>
<evidence type="ECO:0000256" key="1">
    <source>
        <dbReference type="SAM" id="Coils"/>
    </source>
</evidence>
<comment type="caution">
    <text evidence="2">The sequence shown here is derived from an EMBL/GenBank/DDBJ whole genome shotgun (WGS) entry which is preliminary data.</text>
</comment>
<dbReference type="InterPro" id="IPR014717">
    <property type="entry name" value="Transl_elong_EF1B/ribsomal_bS6"/>
</dbReference>
<feature type="coiled-coil region" evidence="1">
    <location>
        <begin position="55"/>
        <end position="89"/>
    </location>
</feature>
<dbReference type="Proteomes" id="UP000219922">
    <property type="component" value="Unassembled WGS sequence"/>
</dbReference>
<name>A0A9X6XVC0_BACCE</name>
<evidence type="ECO:0000313" key="2">
    <source>
        <dbReference type="EMBL" id="PDZ94503.1"/>
    </source>
</evidence>
<dbReference type="AlphaFoldDB" id="A0A9X6XVC0"/>
<organism evidence="2 3">
    <name type="scientific">Bacillus cereus</name>
    <dbReference type="NCBI Taxonomy" id="1396"/>
    <lineage>
        <taxon>Bacteria</taxon>
        <taxon>Bacillati</taxon>
        <taxon>Bacillota</taxon>
        <taxon>Bacilli</taxon>
        <taxon>Bacillales</taxon>
        <taxon>Bacillaceae</taxon>
        <taxon>Bacillus</taxon>
        <taxon>Bacillus cereus group</taxon>
    </lineage>
</organism>
<sequence length="235" mass="27566">MKKMTKRDQLLLLFLTLFVVLAAFFKYVYEPLDGRIKEASGKRDSLQSQVEANKIDVLNTKVKSLDSQLQMEEAEKKDFEKQRMITKAQQEQLLQYIGEQAKKLGINLSKFEEKETKLSSSYNVVGYDIKARGENKNLILFLNSLYSFYNYCYITDLNLRKVEISPTFETTDLKTLTPEEKLNVDWDDEQIKLILMDIPPFIVEKDLEKKAEEKQNKPSRKELQIDFSLYFILSE</sequence>
<gene>
    <name evidence="2" type="ORF">CON36_33450</name>
</gene>